<name>A0ABW4QZ99_9BACT</name>
<evidence type="ECO:0000313" key="3">
    <source>
        <dbReference type="Proteomes" id="UP001597197"/>
    </source>
</evidence>
<gene>
    <name evidence="2" type="ORF">ACFSDX_19770</name>
</gene>
<evidence type="ECO:0000313" key="2">
    <source>
        <dbReference type="EMBL" id="MFD1874686.1"/>
    </source>
</evidence>
<dbReference type="PROSITE" id="PS51257">
    <property type="entry name" value="PROKAR_LIPOPROTEIN"/>
    <property type="match status" value="1"/>
</dbReference>
<organism evidence="2 3">
    <name type="scientific">Hymenobacter bucti</name>
    <dbReference type="NCBI Taxonomy" id="1844114"/>
    <lineage>
        <taxon>Bacteria</taxon>
        <taxon>Pseudomonadati</taxon>
        <taxon>Bacteroidota</taxon>
        <taxon>Cytophagia</taxon>
        <taxon>Cytophagales</taxon>
        <taxon>Hymenobacteraceae</taxon>
        <taxon>Hymenobacter</taxon>
    </lineage>
</organism>
<proteinExistence type="predicted"/>
<keyword evidence="3" id="KW-1185">Reference proteome</keyword>
<evidence type="ECO:0000256" key="1">
    <source>
        <dbReference type="SAM" id="SignalP"/>
    </source>
</evidence>
<feature type="signal peptide" evidence="1">
    <location>
        <begin position="1"/>
        <end position="18"/>
    </location>
</feature>
<sequence length="199" mass="21745">MTKLLSFLSLLAAATACGDCEPVNLTPDERAWVSAYQPGQRLTFRSNRGATNVLTAQPLKNFHDNQDCNQLESGKYQAIRSTLVLTSATAYSSDSPGFSLLAYKTHPDHPAMLTFTLAGLLCQASDPPGSPNPRLVKLAPEAITLTNGHRYPMAQLMRSGQHGTIHMGNSQLRAAWWDQRAGLLRYELVSGELFDLVAE</sequence>
<feature type="chain" id="PRO_5046833526" description="Lipoprotein" evidence="1">
    <location>
        <begin position="19"/>
        <end position="199"/>
    </location>
</feature>
<evidence type="ECO:0008006" key="4">
    <source>
        <dbReference type="Google" id="ProtNLM"/>
    </source>
</evidence>
<comment type="caution">
    <text evidence="2">The sequence shown here is derived from an EMBL/GenBank/DDBJ whole genome shotgun (WGS) entry which is preliminary data.</text>
</comment>
<keyword evidence="1" id="KW-0732">Signal</keyword>
<protein>
    <recommendedName>
        <fullName evidence="4">Lipoprotein</fullName>
    </recommendedName>
</protein>
<accession>A0ABW4QZ99</accession>
<dbReference type="Proteomes" id="UP001597197">
    <property type="component" value="Unassembled WGS sequence"/>
</dbReference>
<reference evidence="3" key="1">
    <citation type="journal article" date="2019" name="Int. J. Syst. Evol. Microbiol.">
        <title>The Global Catalogue of Microorganisms (GCM) 10K type strain sequencing project: providing services to taxonomists for standard genome sequencing and annotation.</title>
        <authorList>
            <consortium name="The Broad Institute Genomics Platform"/>
            <consortium name="The Broad Institute Genome Sequencing Center for Infectious Disease"/>
            <person name="Wu L."/>
            <person name="Ma J."/>
        </authorList>
    </citation>
    <scope>NUCLEOTIDE SEQUENCE [LARGE SCALE GENOMIC DNA]</scope>
    <source>
        <strain evidence="3">CGMCC 1.15795</strain>
    </source>
</reference>
<dbReference type="RefSeq" id="WP_382316704.1">
    <property type="nucleotide sequence ID" value="NZ_JBHUFD010000018.1"/>
</dbReference>
<dbReference type="EMBL" id="JBHUFD010000018">
    <property type="protein sequence ID" value="MFD1874686.1"/>
    <property type="molecule type" value="Genomic_DNA"/>
</dbReference>